<dbReference type="RefSeq" id="XP_011133073.1">
    <property type="nucleotide sequence ID" value="XM_011134771.1"/>
</dbReference>
<comment type="caution">
    <text evidence="1">The sequence shown here is derived from an EMBL/GenBank/DDBJ whole genome shotgun (WGS) entry which is preliminary data.</text>
</comment>
<dbReference type="Proteomes" id="UP000019763">
    <property type="component" value="Unassembled WGS sequence"/>
</dbReference>
<keyword evidence="2" id="KW-1185">Reference proteome</keyword>
<name>A0A023AYE7_GRENI</name>
<proteinExistence type="predicted"/>
<accession>A0A023AYE7</accession>
<dbReference type="GeneID" id="22915615"/>
<evidence type="ECO:0000313" key="2">
    <source>
        <dbReference type="Proteomes" id="UP000019763"/>
    </source>
</evidence>
<dbReference type="VEuPathDB" id="CryptoDB:GNI_162240"/>
<gene>
    <name evidence="1" type="ORF">GNI_162240</name>
</gene>
<organism evidence="1 2">
    <name type="scientific">Gregarina niphandrodes</name>
    <name type="common">Septate eugregarine</name>
    <dbReference type="NCBI Taxonomy" id="110365"/>
    <lineage>
        <taxon>Eukaryota</taxon>
        <taxon>Sar</taxon>
        <taxon>Alveolata</taxon>
        <taxon>Apicomplexa</taxon>
        <taxon>Conoidasida</taxon>
        <taxon>Gregarinasina</taxon>
        <taxon>Eugregarinorida</taxon>
        <taxon>Gregarinidae</taxon>
        <taxon>Gregarina</taxon>
    </lineage>
</organism>
<evidence type="ECO:0000313" key="1">
    <source>
        <dbReference type="EMBL" id="EZG43697.1"/>
    </source>
</evidence>
<dbReference type="AlphaFoldDB" id="A0A023AYE7"/>
<dbReference type="EMBL" id="AFNH02001210">
    <property type="protein sequence ID" value="EZG43697.1"/>
    <property type="molecule type" value="Genomic_DNA"/>
</dbReference>
<sequence length="72" mass="7969">MVRRSLRESLSIFGETHTPPPPTLGELALWRQKTERMHGALLGNYPSLVPRPDVLANGSFADAALKTLYDAH</sequence>
<protein>
    <submittedName>
        <fullName evidence="1">Uncharacterized protein</fullName>
    </submittedName>
</protein>
<feature type="non-terminal residue" evidence="1">
    <location>
        <position position="72"/>
    </location>
</feature>
<reference evidence="1" key="1">
    <citation type="submission" date="2013-12" db="EMBL/GenBank/DDBJ databases">
        <authorList>
            <person name="Omoto C.K."/>
            <person name="Sibley D."/>
            <person name="Venepally P."/>
            <person name="Hadjithomas M."/>
            <person name="Karamycheva S."/>
            <person name="Brunk B."/>
            <person name="Roos D."/>
            <person name="Caler E."/>
            <person name="Lorenzi H."/>
        </authorList>
    </citation>
    <scope>NUCLEOTIDE SEQUENCE</scope>
</reference>